<evidence type="ECO:0000313" key="2">
    <source>
        <dbReference type="EMBL" id="MDQ0205781.1"/>
    </source>
</evidence>
<evidence type="ECO:0000313" key="3">
    <source>
        <dbReference type="Proteomes" id="UP001225034"/>
    </source>
</evidence>
<comment type="caution">
    <text evidence="2">The sequence shown here is derived from an EMBL/GenBank/DDBJ whole genome shotgun (WGS) entry which is preliminary data.</text>
</comment>
<dbReference type="EMBL" id="JAUSUA010000001">
    <property type="protein sequence ID" value="MDQ0205781.1"/>
    <property type="molecule type" value="Genomic_DNA"/>
</dbReference>
<reference evidence="2 3" key="1">
    <citation type="submission" date="2023-07" db="EMBL/GenBank/DDBJ databases">
        <title>Genomic Encyclopedia of Type Strains, Phase IV (KMG-IV): sequencing the most valuable type-strain genomes for metagenomic binning, comparative biology and taxonomic classification.</title>
        <authorList>
            <person name="Goeker M."/>
        </authorList>
    </citation>
    <scope>NUCLEOTIDE SEQUENCE [LARGE SCALE GENOMIC DNA]</scope>
    <source>
        <strain evidence="2 3">DSM 19154</strain>
    </source>
</reference>
<gene>
    <name evidence="2" type="ORF">J2S05_000555</name>
</gene>
<dbReference type="RefSeq" id="WP_306979705.1">
    <property type="nucleotide sequence ID" value="NZ_JAUSUA010000001.1"/>
</dbReference>
<accession>A0ABT9YDH3</accession>
<dbReference type="NCBIfam" id="TIGR02132">
    <property type="entry name" value="phaR_Bmeg"/>
    <property type="match status" value="1"/>
</dbReference>
<dbReference type="InterPro" id="IPR011729">
    <property type="entry name" value="PhaR_Bmeg_synth"/>
</dbReference>
<keyword evidence="1" id="KW-0175">Coiled coil</keyword>
<sequence length="152" mass="17678">MSDQKSFDPFTLWKDVYQQSESYWGSVLDEKMKEDQFSEWMGKTLEMNLLYKKAQDEITNKYLEQVNVPTRSDLSNIASLVVNVESKVDRVEDLVDEIDIIQVKAELKREMTLMKKDIKQLDGKLDQILTELQNSTSKTTNDQTSTKAKQTK</sequence>
<evidence type="ECO:0000256" key="1">
    <source>
        <dbReference type="SAM" id="Coils"/>
    </source>
</evidence>
<organism evidence="2 3">
    <name type="scientific">Alkalicoccobacillus murimartini</name>
    <dbReference type="NCBI Taxonomy" id="171685"/>
    <lineage>
        <taxon>Bacteria</taxon>
        <taxon>Bacillati</taxon>
        <taxon>Bacillota</taxon>
        <taxon>Bacilli</taxon>
        <taxon>Bacillales</taxon>
        <taxon>Bacillaceae</taxon>
        <taxon>Alkalicoccobacillus</taxon>
    </lineage>
</organism>
<feature type="coiled-coil region" evidence="1">
    <location>
        <begin position="104"/>
        <end position="138"/>
    </location>
</feature>
<keyword evidence="3" id="KW-1185">Reference proteome</keyword>
<dbReference type="Proteomes" id="UP001225034">
    <property type="component" value="Unassembled WGS sequence"/>
</dbReference>
<name>A0ABT9YDH3_9BACI</name>
<protein>
    <submittedName>
        <fullName evidence="2">Polyhydroxyalkanoic acid synthase PhaR subunit</fullName>
    </submittedName>
</protein>
<proteinExistence type="predicted"/>